<gene>
    <name evidence="2" type="ORF">B0T11DRAFT_327289</name>
</gene>
<feature type="region of interest" description="Disordered" evidence="1">
    <location>
        <begin position="121"/>
        <end position="192"/>
    </location>
</feature>
<dbReference type="Pfam" id="PF12296">
    <property type="entry name" value="HsbA"/>
    <property type="match status" value="1"/>
</dbReference>
<dbReference type="EMBL" id="JAGPXD010000002">
    <property type="protein sequence ID" value="KAH7369180.1"/>
    <property type="molecule type" value="Genomic_DNA"/>
</dbReference>
<dbReference type="AlphaFoldDB" id="A0A8K0X7A1"/>
<dbReference type="Gene3D" id="1.20.1280.140">
    <property type="match status" value="1"/>
</dbReference>
<dbReference type="InterPro" id="IPR021054">
    <property type="entry name" value="Cell_wall_mannoprotein_1"/>
</dbReference>
<reference evidence="2" key="1">
    <citation type="journal article" date="2021" name="Nat. Commun.">
        <title>Genetic determinants of endophytism in the Arabidopsis root mycobiome.</title>
        <authorList>
            <person name="Mesny F."/>
            <person name="Miyauchi S."/>
            <person name="Thiergart T."/>
            <person name="Pickel B."/>
            <person name="Atanasova L."/>
            <person name="Karlsson M."/>
            <person name="Huettel B."/>
            <person name="Barry K.W."/>
            <person name="Haridas S."/>
            <person name="Chen C."/>
            <person name="Bauer D."/>
            <person name="Andreopoulos W."/>
            <person name="Pangilinan J."/>
            <person name="LaButti K."/>
            <person name="Riley R."/>
            <person name="Lipzen A."/>
            <person name="Clum A."/>
            <person name="Drula E."/>
            <person name="Henrissat B."/>
            <person name="Kohler A."/>
            <person name="Grigoriev I.V."/>
            <person name="Martin F.M."/>
            <person name="Hacquard S."/>
        </authorList>
    </citation>
    <scope>NUCLEOTIDE SEQUENCE</scope>
    <source>
        <strain evidence="2">MPI-CAGE-AT-0016</strain>
    </source>
</reference>
<proteinExistence type="predicted"/>
<sequence length="192" mass="19253">MAIAPAAKGVEDALAKARDDVGATDPITLADDPVLQSTANGLSSTVKITIMSMMLQRGMLDQVSATPQVLQTLMNQDMLAGQLGANVIAKLPPEGIPGAQMAFGGAAGSIKLGISMLSQAAPPAGQMPPMPGAPSPGGMAKAPPAAKQPAPPAGQPAQAPARGNTTAPRSNSTSAARGTLSKPARLRYRAEN</sequence>
<evidence type="ECO:0000313" key="3">
    <source>
        <dbReference type="Proteomes" id="UP000813385"/>
    </source>
</evidence>
<name>A0A8K0X7A1_9PEZI</name>
<evidence type="ECO:0000256" key="1">
    <source>
        <dbReference type="SAM" id="MobiDB-lite"/>
    </source>
</evidence>
<feature type="compositionally biased region" description="Low complexity" evidence="1">
    <location>
        <begin position="136"/>
        <end position="148"/>
    </location>
</feature>
<organism evidence="2 3">
    <name type="scientific">Plectosphaerella cucumerina</name>
    <dbReference type="NCBI Taxonomy" id="40658"/>
    <lineage>
        <taxon>Eukaryota</taxon>
        <taxon>Fungi</taxon>
        <taxon>Dikarya</taxon>
        <taxon>Ascomycota</taxon>
        <taxon>Pezizomycotina</taxon>
        <taxon>Sordariomycetes</taxon>
        <taxon>Hypocreomycetidae</taxon>
        <taxon>Glomerellales</taxon>
        <taxon>Plectosphaerellaceae</taxon>
        <taxon>Plectosphaerella</taxon>
    </lineage>
</organism>
<feature type="compositionally biased region" description="Polar residues" evidence="1">
    <location>
        <begin position="163"/>
        <end position="176"/>
    </location>
</feature>
<dbReference type="OrthoDB" id="4848740at2759"/>
<dbReference type="Proteomes" id="UP000813385">
    <property type="component" value="Unassembled WGS sequence"/>
</dbReference>
<feature type="compositionally biased region" description="Pro residues" evidence="1">
    <location>
        <begin position="125"/>
        <end position="134"/>
    </location>
</feature>
<comment type="caution">
    <text evidence="2">The sequence shown here is derived from an EMBL/GenBank/DDBJ whole genome shotgun (WGS) entry which is preliminary data.</text>
</comment>
<keyword evidence="3" id="KW-1185">Reference proteome</keyword>
<protein>
    <submittedName>
        <fullName evidence="2">Uncharacterized protein</fullName>
    </submittedName>
</protein>
<evidence type="ECO:0000313" key="2">
    <source>
        <dbReference type="EMBL" id="KAH7369180.1"/>
    </source>
</evidence>
<accession>A0A8K0X7A1</accession>